<organism evidence="2 3">
    <name type="scientific">Entomortierella chlamydospora</name>
    <dbReference type="NCBI Taxonomy" id="101097"/>
    <lineage>
        <taxon>Eukaryota</taxon>
        <taxon>Fungi</taxon>
        <taxon>Fungi incertae sedis</taxon>
        <taxon>Mucoromycota</taxon>
        <taxon>Mortierellomycotina</taxon>
        <taxon>Mortierellomycetes</taxon>
        <taxon>Mortierellales</taxon>
        <taxon>Mortierellaceae</taxon>
        <taxon>Entomortierella</taxon>
    </lineage>
</organism>
<reference evidence="2" key="1">
    <citation type="journal article" date="2020" name="Fungal Divers.">
        <title>Resolving the Mortierellaceae phylogeny through synthesis of multi-gene phylogenetics and phylogenomics.</title>
        <authorList>
            <person name="Vandepol N."/>
            <person name="Liber J."/>
            <person name="Desiro A."/>
            <person name="Na H."/>
            <person name="Kennedy M."/>
            <person name="Barry K."/>
            <person name="Grigoriev I.V."/>
            <person name="Miller A.N."/>
            <person name="O'Donnell K."/>
            <person name="Stajich J.E."/>
            <person name="Bonito G."/>
        </authorList>
    </citation>
    <scope>NUCLEOTIDE SEQUENCE</scope>
    <source>
        <strain evidence="2">NRRL 2769</strain>
    </source>
</reference>
<feature type="compositionally biased region" description="Acidic residues" evidence="1">
    <location>
        <begin position="149"/>
        <end position="158"/>
    </location>
</feature>
<name>A0A9P6MYU3_9FUNG</name>
<dbReference type="Pfam" id="PF02330">
    <property type="entry name" value="MAM33"/>
    <property type="match status" value="1"/>
</dbReference>
<dbReference type="GO" id="GO:0042256">
    <property type="term" value="P:cytosolic ribosome assembly"/>
    <property type="evidence" value="ECO:0007669"/>
    <property type="project" value="TreeGrafter"/>
</dbReference>
<gene>
    <name evidence="2" type="primary">MAM33</name>
    <name evidence="2" type="ORF">BGZ80_008268</name>
</gene>
<dbReference type="PANTHER" id="PTHR10826">
    <property type="entry name" value="COMPLEMENT COMPONENT 1"/>
    <property type="match status" value="1"/>
</dbReference>
<keyword evidence="3" id="KW-1185">Reference proteome</keyword>
<dbReference type="InterPro" id="IPR003428">
    <property type="entry name" value="MAM33"/>
</dbReference>
<dbReference type="Gene3D" id="3.10.280.10">
    <property type="entry name" value="Mitochondrial glycoprotein"/>
    <property type="match status" value="1"/>
</dbReference>
<evidence type="ECO:0000256" key="1">
    <source>
        <dbReference type="SAM" id="MobiDB-lite"/>
    </source>
</evidence>
<dbReference type="OrthoDB" id="278212at2759"/>
<dbReference type="GO" id="GO:0005759">
    <property type="term" value="C:mitochondrial matrix"/>
    <property type="evidence" value="ECO:0007669"/>
    <property type="project" value="InterPro"/>
</dbReference>
<evidence type="ECO:0000313" key="2">
    <source>
        <dbReference type="EMBL" id="KAG0017454.1"/>
    </source>
</evidence>
<proteinExistence type="predicted"/>
<dbReference type="SUPFAM" id="SSF54529">
    <property type="entry name" value="Mitochondrial glycoprotein MAM33-like"/>
    <property type="match status" value="1"/>
</dbReference>
<dbReference type="PANTHER" id="PTHR10826:SF1">
    <property type="entry name" value="COMPLEMENT COMPONENT 1 Q SUBCOMPONENT-BINDING PROTEIN, MITOCHONDRIAL"/>
    <property type="match status" value="1"/>
</dbReference>
<accession>A0A9P6MYU3</accession>
<feature type="region of interest" description="Disordered" evidence="1">
    <location>
        <begin position="132"/>
        <end position="158"/>
    </location>
</feature>
<protein>
    <submittedName>
        <fullName evidence="2">Mitochondrial acidic protein mam33</fullName>
    </submittedName>
</protein>
<sequence length="278" mass="30846">MFALRTAAARVMPALAMRAVAIPKTVVSPALIARVGSVSTLRSFSNTPFAWSKTDKELITVLESEIKHEEEQGEDIPDYITNYLKSSPFKITDKAGSDEVILTRKFGNEDIKIVFSVSDINSADDEEELDLDDLEDDGQQPNQSLSASGEEEEEGDDLDSLTFPVRCLITISKPNAGSISVDAIAQDGTFIVESISNIRDSALANASTAESDWEKRGLYSGPPFAELDEDLQITFEKYLEERQIDNELASFVPNYVFHKDQVEYTNWLQELKSFVSAK</sequence>
<dbReference type="AlphaFoldDB" id="A0A9P6MYU3"/>
<dbReference type="EMBL" id="JAAAID010000443">
    <property type="protein sequence ID" value="KAG0017454.1"/>
    <property type="molecule type" value="Genomic_DNA"/>
</dbReference>
<dbReference type="Proteomes" id="UP000703661">
    <property type="component" value="Unassembled WGS sequence"/>
</dbReference>
<dbReference type="InterPro" id="IPR036561">
    <property type="entry name" value="MAM33_sf"/>
</dbReference>
<evidence type="ECO:0000313" key="3">
    <source>
        <dbReference type="Proteomes" id="UP000703661"/>
    </source>
</evidence>
<comment type="caution">
    <text evidence="2">The sequence shown here is derived from an EMBL/GenBank/DDBJ whole genome shotgun (WGS) entry which is preliminary data.</text>
</comment>